<dbReference type="CDD" id="cd07197">
    <property type="entry name" value="nitrilase"/>
    <property type="match status" value="1"/>
</dbReference>
<dbReference type="Proteomes" id="UP000241848">
    <property type="component" value="Unassembled WGS sequence"/>
</dbReference>
<feature type="domain" description="CN hydrolase" evidence="2">
    <location>
        <begin position="11"/>
        <end position="240"/>
    </location>
</feature>
<proteinExistence type="predicted"/>
<dbReference type="InterPro" id="IPR050345">
    <property type="entry name" value="Aliph_Amidase/BUP"/>
</dbReference>
<keyword evidence="1" id="KW-0378">Hydrolase</keyword>
<dbReference type="Pfam" id="PF00795">
    <property type="entry name" value="CN_hydrolase"/>
    <property type="match status" value="1"/>
</dbReference>
<dbReference type="Gene3D" id="3.20.20.140">
    <property type="entry name" value="Metal-dependent hydrolases"/>
    <property type="match status" value="1"/>
</dbReference>
<reference evidence="3 4" key="1">
    <citation type="journal article" date="2014" name="BMC Genomics">
        <title>Comparison of environmental and isolate Sulfobacillus genomes reveals diverse carbon, sulfur, nitrogen, and hydrogen metabolisms.</title>
        <authorList>
            <person name="Justice N.B."/>
            <person name="Norman A."/>
            <person name="Brown C.T."/>
            <person name="Singh A."/>
            <person name="Thomas B.C."/>
            <person name="Banfield J.F."/>
        </authorList>
    </citation>
    <scope>NUCLEOTIDE SEQUENCE [LARGE SCALE GENOMIC DNA]</scope>
    <source>
        <strain evidence="3">AMDSBA3</strain>
    </source>
</reference>
<gene>
    <name evidence="3" type="ORF">C7B45_04125</name>
</gene>
<name>A0A2T2WLS0_9FIRM</name>
<evidence type="ECO:0000256" key="1">
    <source>
        <dbReference type="ARBA" id="ARBA00022801"/>
    </source>
</evidence>
<keyword evidence="3" id="KW-0012">Acyltransferase</keyword>
<dbReference type="InterPro" id="IPR036526">
    <property type="entry name" value="C-N_Hydrolase_sf"/>
</dbReference>
<dbReference type="InterPro" id="IPR003010">
    <property type="entry name" value="C-N_Hydrolase"/>
</dbReference>
<comment type="caution">
    <text evidence="3">The sequence shown here is derived from an EMBL/GenBank/DDBJ whole genome shotgun (WGS) entry which is preliminary data.</text>
</comment>
<dbReference type="InterPro" id="IPR006680">
    <property type="entry name" value="Amidohydro-rel"/>
</dbReference>
<dbReference type="SUPFAM" id="SSF51556">
    <property type="entry name" value="Metallo-dependent hydrolases"/>
    <property type="match status" value="1"/>
</dbReference>
<dbReference type="PANTHER" id="PTHR43674:SF2">
    <property type="entry name" value="BETA-UREIDOPROPIONASE"/>
    <property type="match status" value="1"/>
</dbReference>
<dbReference type="GO" id="GO:0016746">
    <property type="term" value="F:acyltransferase activity"/>
    <property type="evidence" value="ECO:0007669"/>
    <property type="project" value="UniProtKB-KW"/>
</dbReference>
<keyword evidence="3" id="KW-0808">Transferase</keyword>
<dbReference type="Gene3D" id="3.60.110.10">
    <property type="entry name" value="Carbon-nitrogen hydrolase"/>
    <property type="match status" value="1"/>
</dbReference>
<dbReference type="SUPFAM" id="SSF56317">
    <property type="entry name" value="Carbon-nitrogen hydrolase"/>
    <property type="match status" value="1"/>
</dbReference>
<evidence type="ECO:0000313" key="4">
    <source>
        <dbReference type="Proteomes" id="UP000241848"/>
    </source>
</evidence>
<evidence type="ECO:0000259" key="2">
    <source>
        <dbReference type="PROSITE" id="PS50263"/>
    </source>
</evidence>
<accession>A0A2T2WLS0</accession>
<protein>
    <submittedName>
        <fullName evidence="3">Acyltransferase</fullName>
    </submittedName>
</protein>
<dbReference type="InterPro" id="IPR032466">
    <property type="entry name" value="Metal_Hydrolase"/>
</dbReference>
<evidence type="ECO:0000313" key="3">
    <source>
        <dbReference type="EMBL" id="PSR23166.1"/>
    </source>
</evidence>
<dbReference type="PANTHER" id="PTHR43674">
    <property type="entry name" value="NITRILASE C965.09-RELATED"/>
    <property type="match status" value="1"/>
</dbReference>
<sequence length="505" mass="55964">MFEWEGVATTPRIAVSQGPYIRDLDAALIRCFEHLRHAASRGVDIMVFPEWFLGLNPVDVLPNRYTERISRVARELNVMVIAGSIRALEPDTGRKQQRSLVIESDGTLVGSHAKLLFHPTERPWFEPGVGVFAIASRWGRIIVLPGLDALDPEIWHSARELTPDLVVMAANPRTLSERNAAQELTIQRSQEIDGTVVLAPLLGRFSGSSYVGGALIAHQGRMLGMADDQETVLIGGDPEAPLIQLGTTDATAYLPLTPPLEGSLDVTRSMGPQAERRVLVDWGMMAATDVLNVVEELFHVIRDNPRWTALVPARPGASAHLRQWLDRGAAGAFAYPGLERHFPWSDAIRQLGRELSKTPKPLLVHSGPGPAPLRFDSPALWDEFLMEFPAVPVIFQSMGQRPPYIEQAFVLAERHPQVQLETSRVPIGAIKEALGTVGADRLLFGSGGLAQDFQQEWEKLAHLESEISPELFQKIVNLNARHLFFHVQAPDRRTQSKVRSFRLPS</sequence>
<organism evidence="3 4">
    <name type="scientific">Sulfobacillus acidophilus</name>
    <dbReference type="NCBI Taxonomy" id="53633"/>
    <lineage>
        <taxon>Bacteria</taxon>
        <taxon>Bacillati</taxon>
        <taxon>Bacillota</taxon>
        <taxon>Clostridia</taxon>
        <taxon>Eubacteriales</taxon>
        <taxon>Clostridiales Family XVII. Incertae Sedis</taxon>
        <taxon>Sulfobacillus</taxon>
    </lineage>
</organism>
<dbReference type="AlphaFoldDB" id="A0A2T2WLS0"/>
<dbReference type="EMBL" id="PXYV01000008">
    <property type="protein sequence ID" value="PSR23166.1"/>
    <property type="molecule type" value="Genomic_DNA"/>
</dbReference>
<dbReference type="PROSITE" id="PS50263">
    <property type="entry name" value="CN_HYDROLASE"/>
    <property type="match status" value="1"/>
</dbReference>
<dbReference type="GO" id="GO:0016811">
    <property type="term" value="F:hydrolase activity, acting on carbon-nitrogen (but not peptide) bonds, in linear amides"/>
    <property type="evidence" value="ECO:0007669"/>
    <property type="project" value="TreeGrafter"/>
</dbReference>
<dbReference type="Pfam" id="PF04909">
    <property type="entry name" value="Amidohydro_2"/>
    <property type="match status" value="1"/>
</dbReference>